<dbReference type="OrthoDB" id="9769653at2"/>
<dbReference type="InterPro" id="IPR012171">
    <property type="entry name" value="Fatty_acid_desaturase"/>
</dbReference>
<organism evidence="3 4">
    <name type="scientific">Staphylococcus gallinarum</name>
    <dbReference type="NCBI Taxonomy" id="1293"/>
    <lineage>
        <taxon>Bacteria</taxon>
        <taxon>Bacillati</taxon>
        <taxon>Bacillota</taxon>
        <taxon>Bacilli</taxon>
        <taxon>Bacillales</taxon>
        <taxon>Staphylococcaceae</taxon>
        <taxon>Staphylococcus</taxon>
    </lineage>
</organism>
<dbReference type="GO" id="GO:0016020">
    <property type="term" value="C:membrane"/>
    <property type="evidence" value="ECO:0007669"/>
    <property type="project" value="TreeGrafter"/>
</dbReference>
<name>A0A3A0VMY2_STAGA</name>
<dbReference type="GO" id="GO:0016717">
    <property type="term" value="F:oxidoreductase activity, acting on paired donors, with oxidation of a pair of donors resulting in the reduction of molecular oxygen to two molecules of water"/>
    <property type="evidence" value="ECO:0007669"/>
    <property type="project" value="TreeGrafter"/>
</dbReference>
<dbReference type="CDD" id="cd03507">
    <property type="entry name" value="Delta12-FADS-like"/>
    <property type="match status" value="1"/>
</dbReference>
<evidence type="ECO:0000313" key="3">
    <source>
        <dbReference type="EMBL" id="RIP36097.1"/>
    </source>
</evidence>
<reference evidence="3 4" key="1">
    <citation type="journal article" date="2016" name="Front. Microbiol.">
        <title>Comprehensive Phylogenetic Analysis of Bovine Non-aureus Staphylococci Species Based on Whole-Genome Sequencing.</title>
        <authorList>
            <person name="Naushad S."/>
            <person name="Barkema H.W."/>
            <person name="Luby C."/>
            <person name="Condas L.A."/>
            <person name="Nobrega D.B."/>
            <person name="Carson D.A."/>
            <person name="De Buck J."/>
        </authorList>
    </citation>
    <scope>NUCLEOTIDE SEQUENCE [LARGE SCALE GENOMIC DNA]</scope>
    <source>
        <strain evidence="3 4">SNUC 4781</strain>
    </source>
</reference>
<evidence type="ECO:0000313" key="4">
    <source>
        <dbReference type="Proteomes" id="UP000265541"/>
    </source>
</evidence>
<feature type="domain" description="Fatty acid desaturase" evidence="2">
    <location>
        <begin position="49"/>
        <end position="294"/>
    </location>
</feature>
<dbReference type="Proteomes" id="UP000265541">
    <property type="component" value="Unassembled WGS sequence"/>
</dbReference>
<dbReference type="InterPro" id="IPR005804">
    <property type="entry name" value="FA_desaturase_dom"/>
</dbReference>
<evidence type="ECO:0000259" key="2">
    <source>
        <dbReference type="Pfam" id="PF00487"/>
    </source>
</evidence>
<keyword evidence="1" id="KW-0812">Transmembrane</keyword>
<feature type="transmembrane region" description="Helical" evidence="1">
    <location>
        <begin position="21"/>
        <end position="46"/>
    </location>
</feature>
<dbReference type="AlphaFoldDB" id="A0A3A0VMY2"/>
<keyword evidence="1" id="KW-0472">Membrane</keyword>
<gene>
    <name evidence="3" type="ORF">BUZ14_05445</name>
</gene>
<comment type="caution">
    <text evidence="3">The sequence shown here is derived from an EMBL/GenBank/DDBJ whole genome shotgun (WGS) entry which is preliminary data.</text>
</comment>
<keyword evidence="1" id="KW-1133">Transmembrane helix</keyword>
<protein>
    <submittedName>
        <fullName evidence="3">Fatty acid desaturase</fullName>
    </submittedName>
</protein>
<sequence length="334" mass="39010">MEKEKKKLLRKMVKPFEKTSYTKSAIQIINTLLPLLTLLIVSGLLYEVHWSLAIVCSIFAAIFLIRTFIIFHDACHGSYLKKQKHNDLLGNVTGFLTFFPYRKWRREHLIHHAGSGNLEKRGIGDIWVMTVNEYKSASTTKRYLYKMYRNPFVMFVLGPFFLVLISNRFNSKDAKFSEKRNTWLNNIALIILYGGLIYLLGAGQFFAIFAPMVFIAGMIGIWLFYIQHTFEDSYFEEPSEWDYVKAAIEGSSYYKLPKLIHWITGNIGYHHVHHLNPRIPNYALEATHKNVKPLHHATSITLIQSLSSLKFKLYDEQKKCFITFKEFSLRYKLA</sequence>
<dbReference type="PANTHER" id="PTHR19353">
    <property type="entry name" value="FATTY ACID DESATURASE 2"/>
    <property type="match status" value="1"/>
</dbReference>
<dbReference type="EMBL" id="QYJN01000002">
    <property type="protein sequence ID" value="RIP36097.1"/>
    <property type="molecule type" value="Genomic_DNA"/>
</dbReference>
<dbReference type="GO" id="GO:0006629">
    <property type="term" value="P:lipid metabolic process"/>
    <property type="evidence" value="ECO:0007669"/>
    <property type="project" value="InterPro"/>
</dbReference>
<feature type="transmembrane region" description="Helical" evidence="1">
    <location>
        <begin position="152"/>
        <end position="170"/>
    </location>
</feature>
<proteinExistence type="predicted"/>
<dbReference type="Pfam" id="PF00487">
    <property type="entry name" value="FA_desaturase"/>
    <property type="match status" value="1"/>
</dbReference>
<feature type="transmembrane region" description="Helical" evidence="1">
    <location>
        <begin position="205"/>
        <end position="225"/>
    </location>
</feature>
<feature type="transmembrane region" description="Helical" evidence="1">
    <location>
        <begin position="182"/>
        <end position="200"/>
    </location>
</feature>
<accession>A0A3A0VMY2</accession>
<dbReference type="PANTHER" id="PTHR19353:SF73">
    <property type="entry name" value="FATTY ACID DESATURASE"/>
    <property type="match status" value="1"/>
</dbReference>
<evidence type="ECO:0000256" key="1">
    <source>
        <dbReference type="SAM" id="Phobius"/>
    </source>
</evidence>
<dbReference type="RefSeq" id="WP_119484866.1">
    <property type="nucleotide sequence ID" value="NZ_QYJN01000002.1"/>
</dbReference>
<feature type="transmembrane region" description="Helical" evidence="1">
    <location>
        <begin position="52"/>
        <end position="71"/>
    </location>
</feature>